<feature type="compositionally biased region" description="Pro residues" evidence="9">
    <location>
        <begin position="163"/>
        <end position="177"/>
    </location>
</feature>
<dbReference type="Ensembl" id="ENSSHAT00000041006.1">
    <property type="protein sequence ID" value="ENSSHAP00000022670.1"/>
    <property type="gene ID" value="ENSSHAG00000031856.1"/>
</dbReference>
<feature type="compositionally biased region" description="Low complexity" evidence="9">
    <location>
        <begin position="636"/>
        <end position="657"/>
    </location>
</feature>
<reference evidence="12" key="3">
    <citation type="submission" date="2025-09" db="UniProtKB">
        <authorList>
            <consortium name="Ensembl"/>
        </authorList>
    </citation>
    <scope>IDENTIFICATION</scope>
</reference>
<dbReference type="PANTHER" id="PTHR12447:SF3">
    <property type="entry name" value="ANKYRIN REPEAT DOMAIN-CONTAINING PROTEIN 13B"/>
    <property type="match status" value="1"/>
</dbReference>
<evidence type="ECO:0000256" key="5">
    <source>
        <dbReference type="ARBA" id="ARBA00022753"/>
    </source>
</evidence>
<dbReference type="FunFam" id="1.25.40.20:FF:000057">
    <property type="entry name" value="Ankyrin repeat domain-containing protein 13B"/>
    <property type="match status" value="1"/>
</dbReference>
<reference evidence="12" key="2">
    <citation type="submission" date="2025-08" db="UniProtKB">
        <authorList>
            <consortium name="Ensembl"/>
        </authorList>
    </citation>
    <scope>IDENTIFICATION</scope>
</reference>
<name>A0A7N4NHP9_SARHA</name>
<dbReference type="SUPFAM" id="SSF48403">
    <property type="entry name" value="Ankyrin repeat"/>
    <property type="match status" value="1"/>
</dbReference>
<comment type="subcellular location">
    <subcellularLocation>
        <location evidence="1">Cell membrane</location>
    </subcellularLocation>
    <subcellularLocation>
        <location evidence="2">Late endosome</location>
    </subcellularLocation>
</comment>
<feature type="repeat" description="ANK" evidence="8">
    <location>
        <begin position="234"/>
        <end position="266"/>
    </location>
</feature>
<keyword evidence="4" id="KW-0677">Repeat</keyword>
<dbReference type="SMART" id="SM00248">
    <property type="entry name" value="ANK"/>
    <property type="match status" value="3"/>
</dbReference>
<evidence type="ECO:0000256" key="1">
    <source>
        <dbReference type="ARBA" id="ARBA00004236"/>
    </source>
</evidence>
<keyword evidence="8" id="KW-0040">ANK repeat</keyword>
<evidence type="ECO:0000256" key="7">
    <source>
        <dbReference type="ARBA" id="ARBA00024956"/>
    </source>
</evidence>
<dbReference type="Proteomes" id="UP000007648">
    <property type="component" value="Unassembled WGS sequence"/>
</dbReference>
<proteinExistence type="predicted"/>
<dbReference type="GO" id="GO:0005886">
    <property type="term" value="C:plasma membrane"/>
    <property type="evidence" value="ECO:0007669"/>
    <property type="project" value="UniProtKB-SubCell"/>
</dbReference>
<dbReference type="FunCoup" id="A0A7N4NHP9">
    <property type="interactions" value="2192"/>
</dbReference>
<protein>
    <submittedName>
        <fullName evidence="12">Ankyrin repeat domain 13B</fullName>
    </submittedName>
</protein>
<keyword evidence="6 10" id="KW-0472">Membrane</keyword>
<comment type="function">
    <text evidence="7">Ubiquitin-binding protein that specifically recognizes and binds 'Lys-63'-linked ubiquitin. Does not bind 'Lys-48'-linked ubiquitin. Positively regulates the internalization of ligand-activated EGFR by binding to the Ub moiety of ubiquitinated EGFR at the cell membrane.</text>
</comment>
<dbReference type="InterPro" id="IPR055285">
    <property type="entry name" value="ANKRD13_C"/>
</dbReference>
<evidence type="ECO:0000256" key="3">
    <source>
        <dbReference type="ARBA" id="ARBA00022475"/>
    </source>
</evidence>
<dbReference type="GO" id="GO:0002091">
    <property type="term" value="P:negative regulation of receptor internalization"/>
    <property type="evidence" value="ECO:0007669"/>
    <property type="project" value="Ensembl"/>
</dbReference>
<dbReference type="PANTHER" id="PTHR12447">
    <property type="entry name" value="ANKYRIN REPEAT DOMAIN-CONTAINING PROTEIN 13"/>
    <property type="match status" value="1"/>
</dbReference>
<dbReference type="Pfam" id="PF12796">
    <property type="entry name" value="Ank_2"/>
    <property type="match status" value="1"/>
</dbReference>
<dbReference type="AlphaFoldDB" id="A0A7N4NHP9"/>
<feature type="region of interest" description="Disordered" evidence="9">
    <location>
        <begin position="105"/>
        <end position="186"/>
    </location>
</feature>
<evidence type="ECO:0000313" key="12">
    <source>
        <dbReference type="Ensembl" id="ENSSHAP00000022670.1"/>
    </source>
</evidence>
<keyword evidence="5" id="KW-0967">Endosome</keyword>
<dbReference type="GO" id="GO:0005770">
    <property type="term" value="C:late endosome"/>
    <property type="evidence" value="ECO:0007669"/>
    <property type="project" value="UniProtKB-SubCell"/>
</dbReference>
<feature type="region of interest" description="Disordered" evidence="9">
    <location>
        <begin position="720"/>
        <end position="809"/>
    </location>
</feature>
<dbReference type="Pfam" id="PF11904">
    <property type="entry name" value="ANKRD13_C"/>
    <property type="match status" value="1"/>
</dbReference>
<dbReference type="InterPro" id="IPR021832">
    <property type="entry name" value="ANKRD13"/>
</dbReference>
<gene>
    <name evidence="12" type="primary">ANKRD13B</name>
</gene>
<dbReference type="GO" id="GO:0048471">
    <property type="term" value="C:perinuclear region of cytoplasm"/>
    <property type="evidence" value="ECO:0007669"/>
    <property type="project" value="Ensembl"/>
</dbReference>
<dbReference type="InParanoid" id="A0A7N4NHP9"/>
<sequence>MPRGGVCLGKARGCSFLCPLGCLQCPPGPSPPLAFFLLLLLQAPDPSLPSSLLVTLPLCTGVWEERQRNQTALPSAGNPGLVLFLLLLLLLLLLILLLSPPPPPVPSSRGRWEPAPPPPASPPPCPPPPASADASSPARLPPQAHARAAARRRASRAGSAAGPAPPAPRPCPRPPIPGRERRPRHAEGTMIASAARKGPEGRYPLHYLVWHNRYRELEREVRGGQADIEQLDPRGRTPLHLATTLGHLECARVLLAHGADVGRENRSGWTVLQEAVSTRDLELVQLVLRYRDYQRAVKRLAGVPVLLEKLRKAQDFYVEMKWEFTSWVPLVSKICPSDTYKVWKSGQNLRVDTTLLGFDHMTWQRGNRSFVFRGQDTSAVVMEIDHDRRVVYTETLALAAHDRDVLLAAVQPTEEQVLSRLTAPVVTTQLDTKNISFERNKTGILGWRSEKTEMVNGYEAKVYGASNVELITRTRTEHLSEQHKGKIKGSKTPLQSFLGIAEQHGGPNNGTLITQTLSHTNPTAITAEEYFNPSFELGNRDMGRPMELTTKTQKFKAKLWLCEEHPLSLCEQVAPIIDLMAISNALFAKLRDFITLRLPPGFPVKIEIPIFHILNARITFGNLNGCDEPVTSVRGSPSSEAPSPSSDNSSISSSSSMTSCRGCEIAPSLFEAPRGYSVLGSQREPGREEEDDLLQFAIQQSLLEAGSEYDQVTIWEALTNSKPGTHPLSQEGRRPDRPPQHTPRRQPGPPAPPASAPSPGGPGHAFPSYAEQLRLAMELSAQEQEEAERRERQEEEEFKRILQLSLTEQ</sequence>
<dbReference type="InterPro" id="IPR036770">
    <property type="entry name" value="Ankyrin_rpt-contain_sf"/>
</dbReference>
<feature type="compositionally biased region" description="Pro residues" evidence="9">
    <location>
        <begin position="114"/>
        <end position="130"/>
    </location>
</feature>
<dbReference type="InterPro" id="IPR003903">
    <property type="entry name" value="UIM_dom"/>
</dbReference>
<evidence type="ECO:0000256" key="4">
    <source>
        <dbReference type="ARBA" id="ARBA00022737"/>
    </source>
</evidence>
<feature type="compositionally biased region" description="Pro residues" evidence="9">
    <location>
        <begin position="746"/>
        <end position="760"/>
    </location>
</feature>
<dbReference type="SMART" id="SM00726">
    <property type="entry name" value="UIM"/>
    <property type="match status" value="2"/>
</dbReference>
<keyword evidence="13" id="KW-1185">Reference proteome</keyword>
<evidence type="ECO:0000256" key="10">
    <source>
        <dbReference type="SAM" id="Phobius"/>
    </source>
</evidence>
<evidence type="ECO:0000259" key="11">
    <source>
        <dbReference type="Pfam" id="PF11904"/>
    </source>
</evidence>
<feature type="compositionally biased region" description="Low complexity" evidence="9">
    <location>
        <begin position="131"/>
        <end position="147"/>
    </location>
</feature>
<feature type="domain" description="Ankyrin repeat" evidence="11">
    <location>
        <begin position="350"/>
        <end position="677"/>
    </location>
</feature>
<dbReference type="GeneTree" id="ENSGT00950000182928"/>
<feature type="region of interest" description="Disordered" evidence="9">
    <location>
        <begin position="631"/>
        <end position="657"/>
    </location>
</feature>
<dbReference type="PROSITE" id="PS50330">
    <property type="entry name" value="UIM"/>
    <property type="match status" value="2"/>
</dbReference>
<dbReference type="InterPro" id="IPR002110">
    <property type="entry name" value="Ankyrin_rpt"/>
</dbReference>
<dbReference type="GO" id="GO:0140036">
    <property type="term" value="F:ubiquitin-modified protein reader activity"/>
    <property type="evidence" value="ECO:0007669"/>
    <property type="project" value="Ensembl"/>
</dbReference>
<evidence type="ECO:0000256" key="2">
    <source>
        <dbReference type="ARBA" id="ARBA00004603"/>
    </source>
</evidence>
<evidence type="ECO:0000256" key="9">
    <source>
        <dbReference type="SAM" id="MobiDB-lite"/>
    </source>
</evidence>
<evidence type="ECO:0000313" key="13">
    <source>
        <dbReference type="Proteomes" id="UP000007648"/>
    </source>
</evidence>
<evidence type="ECO:0000256" key="8">
    <source>
        <dbReference type="PROSITE-ProRule" id="PRU00023"/>
    </source>
</evidence>
<dbReference type="PROSITE" id="PS50088">
    <property type="entry name" value="ANK_REPEAT"/>
    <property type="match status" value="1"/>
</dbReference>
<organism evidence="12 13">
    <name type="scientific">Sarcophilus harrisii</name>
    <name type="common">Tasmanian devil</name>
    <name type="synonym">Sarcophilus laniarius</name>
    <dbReference type="NCBI Taxonomy" id="9305"/>
    <lineage>
        <taxon>Eukaryota</taxon>
        <taxon>Metazoa</taxon>
        <taxon>Chordata</taxon>
        <taxon>Craniata</taxon>
        <taxon>Vertebrata</taxon>
        <taxon>Euteleostomi</taxon>
        <taxon>Mammalia</taxon>
        <taxon>Metatheria</taxon>
        <taxon>Dasyuromorphia</taxon>
        <taxon>Dasyuridae</taxon>
        <taxon>Sarcophilus</taxon>
    </lineage>
</organism>
<keyword evidence="10" id="KW-1133">Transmembrane helix</keyword>
<feature type="compositionally biased region" description="Basic and acidic residues" evidence="9">
    <location>
        <begin position="787"/>
        <end position="800"/>
    </location>
</feature>
<keyword evidence="10" id="KW-0812">Transmembrane</keyword>
<dbReference type="GO" id="GO:0005769">
    <property type="term" value="C:early endosome"/>
    <property type="evidence" value="ECO:0007669"/>
    <property type="project" value="Ensembl"/>
</dbReference>
<accession>A0A7N4NHP9</accession>
<keyword evidence="3" id="KW-1003">Cell membrane</keyword>
<feature type="transmembrane region" description="Helical" evidence="10">
    <location>
        <begin position="76"/>
        <end position="98"/>
    </location>
</feature>
<reference evidence="12 13" key="1">
    <citation type="journal article" date="2011" name="Proc. Natl. Acad. Sci. U.S.A.">
        <title>Genetic diversity and population structure of the endangered marsupial Sarcophilus harrisii (Tasmanian devil).</title>
        <authorList>
            <person name="Miller W."/>
            <person name="Hayes V.M."/>
            <person name="Ratan A."/>
            <person name="Petersen D.C."/>
            <person name="Wittekindt N.E."/>
            <person name="Miller J."/>
            <person name="Walenz B."/>
            <person name="Knight J."/>
            <person name="Qi J."/>
            <person name="Zhao F."/>
            <person name="Wang Q."/>
            <person name="Bedoya-Reina O.C."/>
            <person name="Katiyar N."/>
            <person name="Tomsho L.P."/>
            <person name="Kasson L.M."/>
            <person name="Hardie R.A."/>
            <person name="Woodbridge P."/>
            <person name="Tindall E.A."/>
            <person name="Bertelsen M.F."/>
            <person name="Dixon D."/>
            <person name="Pyecroft S."/>
            <person name="Helgen K.M."/>
            <person name="Lesk A.M."/>
            <person name="Pringle T.H."/>
            <person name="Patterson N."/>
            <person name="Zhang Y."/>
            <person name="Kreiss A."/>
            <person name="Woods G.M."/>
            <person name="Jones M.E."/>
            <person name="Schuster S.C."/>
        </authorList>
    </citation>
    <scope>NUCLEOTIDE SEQUENCE [LARGE SCALE GENOMIC DNA]</scope>
</reference>
<evidence type="ECO:0000256" key="6">
    <source>
        <dbReference type="ARBA" id="ARBA00023136"/>
    </source>
</evidence>
<dbReference type="PROSITE" id="PS50297">
    <property type="entry name" value="ANK_REP_REGION"/>
    <property type="match status" value="1"/>
</dbReference>
<dbReference type="Gene3D" id="1.25.40.20">
    <property type="entry name" value="Ankyrin repeat-containing domain"/>
    <property type="match status" value="1"/>
</dbReference>